<reference evidence="2" key="1">
    <citation type="submission" date="2022-07" db="EMBL/GenBank/DDBJ databases">
        <authorList>
            <consortium name="DAFM: The Division of Animal and Food Microbiology"/>
        </authorList>
    </citation>
    <scope>NUCLEOTIDE SEQUENCE</scope>
    <source>
        <strain evidence="2">19MO01SH01-2</strain>
    </source>
</reference>
<comment type="caution">
    <text evidence="2">The sequence shown here is derived from an EMBL/GenBank/DDBJ whole genome shotgun (WGS) entry which is preliminary data.</text>
</comment>
<protein>
    <submittedName>
        <fullName evidence="2">Uncharacterized protein</fullName>
    </submittedName>
</protein>
<proteinExistence type="predicted"/>
<dbReference type="AlphaFoldDB" id="A0AAI9BYS9"/>
<organism evidence="2 3">
    <name type="scientific">Stenotrophomonas maltophilia</name>
    <name type="common">Pseudomonas maltophilia</name>
    <name type="synonym">Xanthomonas maltophilia</name>
    <dbReference type="NCBI Taxonomy" id="40324"/>
    <lineage>
        <taxon>Bacteria</taxon>
        <taxon>Pseudomonadati</taxon>
        <taxon>Pseudomonadota</taxon>
        <taxon>Gammaproteobacteria</taxon>
        <taxon>Lysobacterales</taxon>
        <taxon>Lysobacteraceae</taxon>
        <taxon>Stenotrophomonas</taxon>
        <taxon>Stenotrophomonas maltophilia group</taxon>
    </lineage>
</organism>
<gene>
    <name evidence="2" type="ORF">QEG23_000448</name>
</gene>
<evidence type="ECO:0000256" key="1">
    <source>
        <dbReference type="SAM" id="Phobius"/>
    </source>
</evidence>
<name>A0AAI9BYS9_STEMA</name>
<dbReference type="Proteomes" id="UP001218208">
    <property type="component" value="Unassembled WGS sequence"/>
</dbReference>
<keyword evidence="1" id="KW-0472">Membrane</keyword>
<accession>A0AAI9BYS9</accession>
<dbReference type="EMBL" id="ABLOJW010000002">
    <property type="protein sequence ID" value="EKT4090976.1"/>
    <property type="molecule type" value="Genomic_DNA"/>
</dbReference>
<feature type="transmembrane region" description="Helical" evidence="1">
    <location>
        <begin position="216"/>
        <end position="234"/>
    </location>
</feature>
<keyword evidence="1" id="KW-0812">Transmembrane</keyword>
<sequence>MPTFPPINPSLYVLELEADEYQRPRQALIRLEFTEGDHPAIKLKVYAQHQHDGWHFIGSFGGKLDCVDGTGPHYSITDGNMYLSELRGLHIGTWCQNQVMLWLQRQPPGSIRSFWLAPADAHEQNQARRNRFYEQFGSQIDWTVPGINGRSQVQPTSDLHALDDVRGVKAMDIGTALAKAYSRIELLELQLSGNRRQFANHDKEVQQASARGTLRSLGGIAFALILGAIVFLKLR</sequence>
<evidence type="ECO:0000313" key="2">
    <source>
        <dbReference type="EMBL" id="EKT4090976.1"/>
    </source>
</evidence>
<keyword evidence="1" id="KW-1133">Transmembrane helix</keyword>
<evidence type="ECO:0000313" key="3">
    <source>
        <dbReference type="Proteomes" id="UP001218208"/>
    </source>
</evidence>